<dbReference type="AlphaFoldDB" id="A0A4P8J3J6"/>
<dbReference type="Proteomes" id="UP000298656">
    <property type="component" value="Chromosome 3"/>
</dbReference>
<dbReference type="KEGG" id="tvl:FAZ95_38915"/>
<accession>A0A4P8J3J6</accession>
<dbReference type="OrthoDB" id="8210390at2"/>
<evidence type="ECO:0000313" key="1">
    <source>
        <dbReference type="EMBL" id="QCP55105.1"/>
    </source>
</evidence>
<organism evidence="1 2">
    <name type="scientific">Trinickia violacea</name>
    <dbReference type="NCBI Taxonomy" id="2571746"/>
    <lineage>
        <taxon>Bacteria</taxon>
        <taxon>Pseudomonadati</taxon>
        <taxon>Pseudomonadota</taxon>
        <taxon>Betaproteobacteria</taxon>
        <taxon>Burkholderiales</taxon>
        <taxon>Burkholderiaceae</taxon>
        <taxon>Trinickia</taxon>
    </lineage>
</organism>
<keyword evidence="2" id="KW-1185">Reference proteome</keyword>
<proteinExistence type="predicted"/>
<name>A0A4P8J3J6_9BURK</name>
<reference evidence="1 2" key="1">
    <citation type="submission" date="2019-05" db="EMBL/GenBank/DDBJ databases">
        <title>Burkholderia sp. DHOD12, isolated from subtropical forest soil.</title>
        <authorList>
            <person name="Gao Z.-H."/>
            <person name="Qiu L.-H."/>
        </authorList>
    </citation>
    <scope>NUCLEOTIDE SEQUENCE [LARGE SCALE GENOMIC DNA]</scope>
    <source>
        <strain evidence="1 2">DHOD12</strain>
    </source>
</reference>
<dbReference type="EMBL" id="CP040079">
    <property type="protein sequence ID" value="QCP55105.1"/>
    <property type="molecule type" value="Genomic_DNA"/>
</dbReference>
<protein>
    <recommendedName>
        <fullName evidence="3">DUF2063 domain-containing protein</fullName>
    </recommendedName>
</protein>
<dbReference type="RefSeq" id="WP_137337862.1">
    <property type="nucleotide sequence ID" value="NZ_CP040079.1"/>
</dbReference>
<evidence type="ECO:0008006" key="3">
    <source>
        <dbReference type="Google" id="ProtNLM"/>
    </source>
</evidence>
<evidence type="ECO:0000313" key="2">
    <source>
        <dbReference type="Proteomes" id="UP000298656"/>
    </source>
</evidence>
<sequence length="281" mass="31530">MNPQTVWHVWRRILREPDLQHALFAAGESAPDLSDFALNKDECEAALAYARQSDRAMWFVTNYRFRLANSFLNALETGAPLTLRAILRRGADIQTLSHAFLDRHAWKDYGPYVHAYCHDALRFLSEQQDVMAIAGMAELIAFERDTVAWLIALDAMPSSATADGLLAGVIERTRFARYHRSSMRLSAWLRDKTLLGKVPLEAGIEHYLVYLPNPQGAVRFALIPPRAAAIYDALDEARSRAVLPDVLRARGHAMHTSQDDECLAMLARYHAIRISTGGEAS</sequence>
<gene>
    <name evidence="1" type="ORF">FAZ95_38915</name>
</gene>